<dbReference type="SMART" id="SM00342">
    <property type="entry name" value="HTH_ARAC"/>
    <property type="match status" value="1"/>
</dbReference>
<dbReference type="InterPro" id="IPR018060">
    <property type="entry name" value="HTH_AraC"/>
</dbReference>
<dbReference type="InterPro" id="IPR009057">
    <property type="entry name" value="Homeodomain-like_sf"/>
</dbReference>
<evidence type="ECO:0000256" key="2">
    <source>
        <dbReference type="ARBA" id="ARBA00023125"/>
    </source>
</evidence>
<dbReference type="PROSITE" id="PS01124">
    <property type="entry name" value="HTH_ARAC_FAMILY_2"/>
    <property type="match status" value="1"/>
</dbReference>
<evidence type="ECO:0000313" key="6">
    <source>
        <dbReference type="EMBL" id="AXI04208.1"/>
    </source>
</evidence>
<proteinExistence type="predicted"/>
<dbReference type="GO" id="GO:0003700">
    <property type="term" value="F:DNA-binding transcription factor activity"/>
    <property type="evidence" value="ECO:0007669"/>
    <property type="project" value="InterPro"/>
</dbReference>
<dbReference type="SUPFAM" id="SSF46689">
    <property type="entry name" value="Homeodomain-like"/>
    <property type="match status" value="1"/>
</dbReference>
<feature type="domain" description="HTH araC/xylS-type" evidence="5">
    <location>
        <begin position="248"/>
        <end position="347"/>
    </location>
</feature>
<evidence type="ECO:0000259" key="5">
    <source>
        <dbReference type="PROSITE" id="PS01124"/>
    </source>
</evidence>
<dbReference type="Gene3D" id="1.10.10.60">
    <property type="entry name" value="Homeodomain-like"/>
    <property type="match status" value="1"/>
</dbReference>
<dbReference type="Proteomes" id="UP000253940">
    <property type="component" value="Chromosome"/>
</dbReference>
<keyword evidence="1" id="KW-0805">Transcription regulation</keyword>
<dbReference type="KEGG" id="mbah:HYN46_15990"/>
<feature type="compositionally biased region" description="Basic and acidic residues" evidence="4">
    <location>
        <begin position="342"/>
        <end position="353"/>
    </location>
</feature>
<gene>
    <name evidence="6" type="ORF">HYN46_15990</name>
</gene>
<dbReference type="InterPro" id="IPR018062">
    <property type="entry name" value="HTH_AraC-typ_CS"/>
</dbReference>
<evidence type="ECO:0000256" key="4">
    <source>
        <dbReference type="SAM" id="MobiDB-lite"/>
    </source>
</evidence>
<accession>A0A345PA99</accession>
<keyword evidence="3" id="KW-0804">Transcription</keyword>
<name>A0A345PA99_9GAMM</name>
<dbReference type="PANTHER" id="PTHR47894">
    <property type="entry name" value="HTH-TYPE TRANSCRIPTIONAL REGULATOR GADX"/>
    <property type="match status" value="1"/>
</dbReference>
<dbReference type="InterPro" id="IPR020449">
    <property type="entry name" value="Tscrpt_reg_AraC-type_HTH"/>
</dbReference>
<dbReference type="AlphaFoldDB" id="A0A345PA99"/>
<evidence type="ECO:0000256" key="3">
    <source>
        <dbReference type="ARBA" id="ARBA00023163"/>
    </source>
</evidence>
<dbReference type="RefSeq" id="WP_114900316.1">
    <property type="nucleotide sequence ID" value="NZ_CP031222.1"/>
</dbReference>
<keyword evidence="2" id="KW-0238">DNA-binding</keyword>
<organism evidence="6 7">
    <name type="scientific">Aquirhabdus parva</name>
    <dbReference type="NCBI Taxonomy" id="2283318"/>
    <lineage>
        <taxon>Bacteria</taxon>
        <taxon>Pseudomonadati</taxon>
        <taxon>Pseudomonadota</taxon>
        <taxon>Gammaproteobacteria</taxon>
        <taxon>Moraxellales</taxon>
        <taxon>Moraxellaceae</taxon>
        <taxon>Aquirhabdus</taxon>
    </lineage>
</organism>
<evidence type="ECO:0000313" key="7">
    <source>
        <dbReference type="Proteomes" id="UP000253940"/>
    </source>
</evidence>
<dbReference type="EMBL" id="CP031222">
    <property type="protein sequence ID" value="AXI04208.1"/>
    <property type="molecule type" value="Genomic_DNA"/>
</dbReference>
<dbReference type="PROSITE" id="PS00041">
    <property type="entry name" value="HTH_ARAC_FAMILY_1"/>
    <property type="match status" value="1"/>
</dbReference>
<dbReference type="GO" id="GO:0000976">
    <property type="term" value="F:transcription cis-regulatory region binding"/>
    <property type="evidence" value="ECO:0007669"/>
    <property type="project" value="TreeGrafter"/>
</dbReference>
<keyword evidence="7" id="KW-1185">Reference proteome</keyword>
<dbReference type="PRINTS" id="PR00032">
    <property type="entry name" value="HTHARAC"/>
</dbReference>
<dbReference type="InterPro" id="IPR032687">
    <property type="entry name" value="AraC-type_N"/>
</dbReference>
<dbReference type="Pfam" id="PF12833">
    <property type="entry name" value="HTH_18"/>
    <property type="match status" value="1"/>
</dbReference>
<feature type="region of interest" description="Disordered" evidence="4">
    <location>
        <begin position="336"/>
        <end position="361"/>
    </location>
</feature>
<dbReference type="Pfam" id="PF12625">
    <property type="entry name" value="Arabinose_bd"/>
    <property type="match status" value="1"/>
</dbReference>
<dbReference type="GO" id="GO:0005829">
    <property type="term" value="C:cytosol"/>
    <property type="evidence" value="ECO:0007669"/>
    <property type="project" value="TreeGrafter"/>
</dbReference>
<reference evidence="6 7" key="1">
    <citation type="submission" date="2018-07" db="EMBL/GenBank/DDBJ databases">
        <title>Genome sequencing of Moraxellaceae gen. HYN0046.</title>
        <authorList>
            <person name="Kim M."/>
            <person name="Yi H."/>
        </authorList>
    </citation>
    <scope>NUCLEOTIDE SEQUENCE [LARGE SCALE GENOMIC DNA]</scope>
    <source>
        <strain evidence="6 7">HYN0046</strain>
    </source>
</reference>
<protein>
    <submittedName>
        <fullName evidence="6">AraC family transcriptional regulator</fullName>
    </submittedName>
</protein>
<evidence type="ECO:0000256" key="1">
    <source>
        <dbReference type="ARBA" id="ARBA00023015"/>
    </source>
</evidence>
<dbReference type="OrthoDB" id="5582699at2"/>
<dbReference type="PANTHER" id="PTHR47894:SF1">
    <property type="entry name" value="HTH-TYPE TRANSCRIPTIONAL REGULATOR VQSM"/>
    <property type="match status" value="1"/>
</dbReference>
<sequence>MRKTTREFLFPVSHAELTLSLIRARQGNEAQYFERMGLTPEDLVDPNQYLTLAQFKTAMQLGSEYMLPGEPHFLQLLAHFPPTAHGLVGIAALTSATLGDALNVAIEFFPLLMPSMELHREDLHHESRVYIKRLQEFGSPFDEVQMEFVIAGFARMTEFVSGTQLHARPQVRKDTQVQLTHIRTENLEAYEHFFGKPVQFGSARNGFTISRSILNQPLLTHNRITHDMLLTTLSRQLKSIPQARPLTQRVQRLLTQGIIHGQQLDAAEIASQLSMSVRTLARRLSEEESSLLELTKSVRMERAEWLLTSGELPLSKVAQQLGFSSQAAFTRAFKQATGRTPGDLRKHPMQPDKNEEDCLIG</sequence>